<evidence type="ECO:0000256" key="1">
    <source>
        <dbReference type="ARBA" id="ARBA00022756"/>
    </source>
</evidence>
<keyword evidence="1 2" id="KW-0093">Biotin biosynthesis</keyword>
<keyword evidence="4" id="KW-1185">Reference proteome</keyword>
<comment type="function">
    <text evidence="2">Catalyzes a mechanistically unusual reaction, the ATP-dependent insertion of CO2 between the N7 and N8 nitrogen atoms of 7,8-diaminopelargonic acid (DAPA, also called 7,8-diammoniononanoate) to form a ureido ring.</text>
</comment>
<dbReference type="RefSeq" id="WP_238201669.1">
    <property type="nucleotide sequence ID" value="NZ_BPQE01000004.1"/>
</dbReference>
<gene>
    <name evidence="2" type="primary">bioD</name>
    <name evidence="3" type="ORF">QO012_001398</name>
</gene>
<comment type="caution">
    <text evidence="2">Lacks conserved residue(s) required for the propagation of feature annotation.</text>
</comment>
<feature type="active site" evidence="2">
    <location>
        <position position="38"/>
    </location>
</feature>
<reference evidence="3 4" key="1">
    <citation type="submission" date="2023-07" db="EMBL/GenBank/DDBJ databases">
        <title>Genomic Encyclopedia of Type Strains, Phase IV (KMG-IV): sequencing the most valuable type-strain genomes for metagenomic binning, comparative biology and taxonomic classification.</title>
        <authorList>
            <person name="Goeker M."/>
        </authorList>
    </citation>
    <scope>NUCLEOTIDE SEQUENCE [LARGE SCALE GENOMIC DNA]</scope>
    <source>
        <strain evidence="3 4">DSM 19013</strain>
    </source>
</reference>
<feature type="binding site" evidence="2">
    <location>
        <position position="121"/>
    </location>
    <ligand>
        <name>Mg(2+)</name>
        <dbReference type="ChEBI" id="CHEBI:18420"/>
    </ligand>
</feature>
<organism evidence="3 4">
    <name type="scientific">Methylobacterium aerolatum</name>
    <dbReference type="NCBI Taxonomy" id="418708"/>
    <lineage>
        <taxon>Bacteria</taxon>
        <taxon>Pseudomonadati</taxon>
        <taxon>Pseudomonadota</taxon>
        <taxon>Alphaproteobacteria</taxon>
        <taxon>Hyphomicrobiales</taxon>
        <taxon>Methylobacteriaceae</taxon>
        <taxon>Methylobacterium</taxon>
    </lineage>
</organism>
<dbReference type="GO" id="GO:0004141">
    <property type="term" value="F:dethiobiotin synthase activity"/>
    <property type="evidence" value="ECO:0007669"/>
    <property type="project" value="UniProtKB-EC"/>
</dbReference>
<dbReference type="Gene3D" id="3.40.50.300">
    <property type="entry name" value="P-loop containing nucleotide triphosphate hydrolases"/>
    <property type="match status" value="1"/>
</dbReference>
<keyword evidence="2" id="KW-0547">Nucleotide-binding</keyword>
<accession>A0ABU0HYF7</accession>
<keyword evidence="2" id="KW-0067">ATP-binding</keyword>
<comment type="subcellular location">
    <subcellularLocation>
        <location evidence="2">Cytoplasm</location>
    </subcellularLocation>
</comment>
<feature type="binding site" evidence="2">
    <location>
        <begin position="14"/>
        <end position="19"/>
    </location>
    <ligand>
        <name>ATP</name>
        <dbReference type="ChEBI" id="CHEBI:30616"/>
    </ligand>
</feature>
<comment type="similarity">
    <text evidence="2">Belongs to the dethiobiotin synthetase family.</text>
</comment>
<feature type="binding site" evidence="2">
    <location>
        <position position="18"/>
    </location>
    <ligand>
        <name>Mg(2+)</name>
        <dbReference type="ChEBI" id="CHEBI:18420"/>
    </ligand>
</feature>
<keyword evidence="2" id="KW-0479">Metal-binding</keyword>
<evidence type="ECO:0000313" key="4">
    <source>
        <dbReference type="Proteomes" id="UP001231124"/>
    </source>
</evidence>
<feature type="binding site" evidence="2">
    <location>
        <position position="56"/>
    </location>
    <ligand>
        <name>Mg(2+)</name>
        <dbReference type="ChEBI" id="CHEBI:18420"/>
    </ligand>
</feature>
<dbReference type="PANTHER" id="PTHR43210:SF5">
    <property type="entry name" value="DETHIOBIOTIN SYNTHETASE"/>
    <property type="match status" value="1"/>
</dbReference>
<dbReference type="EC" id="6.3.3.3" evidence="2"/>
<dbReference type="Proteomes" id="UP001231124">
    <property type="component" value="Unassembled WGS sequence"/>
</dbReference>
<dbReference type="SUPFAM" id="SSF52540">
    <property type="entry name" value="P-loop containing nucleoside triphosphate hydrolases"/>
    <property type="match status" value="1"/>
</dbReference>
<proteinExistence type="inferred from homology"/>
<sequence>MSPRAVFVAGAGTEIGKTYVTAALTRRLRSAGPVLALKPLASGVAPVEDPAFADSDTARLLAAQGLPVTAATVAACSPWRFAAPLAPDQAAALEGRRLTLDEIVGWCRERIASAACPVVIEGVGGLMSPITDEATNLDWIEALRIPVTLVSGSYLGAISHALTAAEVLRLRGLDLRAVVISETEGAPTPPQVVAAAVARHTPVPVLCVGRGEQGPGALAAVV</sequence>
<dbReference type="HAMAP" id="MF_00336">
    <property type="entry name" value="BioD"/>
    <property type="match status" value="1"/>
</dbReference>
<name>A0ABU0HYF7_9HYPH</name>
<feature type="binding site" evidence="2">
    <location>
        <position position="56"/>
    </location>
    <ligand>
        <name>ATP</name>
        <dbReference type="ChEBI" id="CHEBI:30616"/>
    </ligand>
</feature>
<dbReference type="InterPro" id="IPR027417">
    <property type="entry name" value="P-loop_NTPase"/>
</dbReference>
<comment type="subunit">
    <text evidence="2">Homodimer.</text>
</comment>
<feature type="binding site" evidence="2">
    <location>
        <begin position="181"/>
        <end position="182"/>
    </location>
    <ligand>
        <name>ATP</name>
        <dbReference type="ChEBI" id="CHEBI:30616"/>
    </ligand>
</feature>
<dbReference type="NCBIfam" id="TIGR00347">
    <property type="entry name" value="bioD"/>
    <property type="match status" value="1"/>
</dbReference>
<dbReference type="PIRSF" id="PIRSF006755">
    <property type="entry name" value="DTB_synth"/>
    <property type="match status" value="1"/>
</dbReference>
<comment type="catalytic activity">
    <reaction evidence="2">
        <text>(7R,8S)-7,8-diammoniononanoate + CO2 + ATP = (4R,5S)-dethiobiotin + ADP + phosphate + 3 H(+)</text>
        <dbReference type="Rhea" id="RHEA:15805"/>
        <dbReference type="ChEBI" id="CHEBI:15378"/>
        <dbReference type="ChEBI" id="CHEBI:16526"/>
        <dbReference type="ChEBI" id="CHEBI:30616"/>
        <dbReference type="ChEBI" id="CHEBI:43474"/>
        <dbReference type="ChEBI" id="CHEBI:149469"/>
        <dbReference type="ChEBI" id="CHEBI:149473"/>
        <dbReference type="ChEBI" id="CHEBI:456216"/>
        <dbReference type="EC" id="6.3.3.3"/>
    </reaction>
</comment>
<dbReference type="CDD" id="cd03109">
    <property type="entry name" value="DTBS"/>
    <property type="match status" value="1"/>
</dbReference>
<evidence type="ECO:0000256" key="2">
    <source>
        <dbReference type="HAMAP-Rule" id="MF_00336"/>
    </source>
</evidence>
<comment type="caution">
    <text evidence="3">The sequence shown here is derived from an EMBL/GenBank/DDBJ whole genome shotgun (WGS) entry which is preliminary data.</text>
</comment>
<keyword evidence="2" id="KW-0460">Magnesium</keyword>
<comment type="pathway">
    <text evidence="2">Cofactor biosynthesis; biotin biosynthesis; biotin from 7,8-diaminononanoate: step 1/2.</text>
</comment>
<keyword evidence="2" id="KW-0963">Cytoplasm</keyword>
<keyword evidence="2 3" id="KW-0436">Ligase</keyword>
<evidence type="ECO:0000313" key="3">
    <source>
        <dbReference type="EMBL" id="MDQ0446907.1"/>
    </source>
</evidence>
<dbReference type="InterPro" id="IPR004472">
    <property type="entry name" value="DTB_synth_BioD"/>
</dbReference>
<dbReference type="EMBL" id="JAUSVP010000003">
    <property type="protein sequence ID" value="MDQ0446907.1"/>
    <property type="molecule type" value="Genomic_DNA"/>
</dbReference>
<feature type="binding site" evidence="2">
    <location>
        <position position="42"/>
    </location>
    <ligand>
        <name>substrate</name>
    </ligand>
</feature>
<feature type="binding site" evidence="2">
    <location>
        <begin position="121"/>
        <end position="124"/>
    </location>
    <ligand>
        <name>ATP</name>
        <dbReference type="ChEBI" id="CHEBI:30616"/>
    </ligand>
</feature>
<dbReference type="Pfam" id="PF13500">
    <property type="entry name" value="AAA_26"/>
    <property type="match status" value="1"/>
</dbReference>
<comment type="cofactor">
    <cofactor evidence="2">
        <name>Mg(2+)</name>
        <dbReference type="ChEBI" id="CHEBI:18420"/>
    </cofactor>
</comment>
<dbReference type="PANTHER" id="PTHR43210">
    <property type="entry name" value="DETHIOBIOTIN SYNTHETASE"/>
    <property type="match status" value="1"/>
</dbReference>
<protein>
    <recommendedName>
        <fullName evidence="2">ATP-dependent dethiobiotin synthetase BioD</fullName>
        <ecNumber evidence="2">6.3.3.3</ecNumber>
    </recommendedName>
    <alternativeName>
        <fullName evidence="2">DTB synthetase</fullName>
        <shortName evidence="2">DTBS</shortName>
    </alternativeName>
    <alternativeName>
        <fullName evidence="2">Dethiobiotin synthase</fullName>
    </alternativeName>
</protein>